<dbReference type="Pfam" id="PF00389">
    <property type="entry name" value="2-Hacid_dh"/>
    <property type="match status" value="1"/>
</dbReference>
<feature type="domain" description="D-isomer specific 2-hydroxyacid dehydrogenase catalytic" evidence="5">
    <location>
        <begin position="7"/>
        <end position="319"/>
    </location>
</feature>
<dbReference type="PANTHER" id="PTHR10996:SF283">
    <property type="entry name" value="GLYOXYLATE_HYDROXYPYRUVATE REDUCTASE B"/>
    <property type="match status" value="1"/>
</dbReference>
<dbReference type="RefSeq" id="WP_126424351.1">
    <property type="nucleotide sequence ID" value="NZ_AP018829.1"/>
</dbReference>
<organism evidence="7 8">
    <name type="scientific">Asticcacaulis excentricus</name>
    <dbReference type="NCBI Taxonomy" id="78587"/>
    <lineage>
        <taxon>Bacteria</taxon>
        <taxon>Pseudomonadati</taxon>
        <taxon>Pseudomonadota</taxon>
        <taxon>Alphaproteobacteria</taxon>
        <taxon>Caulobacterales</taxon>
        <taxon>Caulobacteraceae</taxon>
        <taxon>Asticcacaulis</taxon>
    </lineage>
</organism>
<dbReference type="GO" id="GO:0016618">
    <property type="term" value="F:hydroxypyruvate reductase [NAD(P)H] activity"/>
    <property type="evidence" value="ECO:0007669"/>
    <property type="project" value="TreeGrafter"/>
</dbReference>
<sequence>MSRPRILLTRSWPDGAFAYLKDRYEVAVNETGVPLTQAQLIAAMDDYDALCPTVTDKLTKEILRPGTRVRMIANFGAGFEHIDLEAAKAAGIRVSNTPDVLTEATAEIALLLMLMTSRRASEAERGLRDGRWNGWKPTQFLGQGLKGKTLGLVGFGRIGQATACKAQTALGMQIAYHSRHRVAPEIEARLGARYVDSLETLAAEADVLSLHTPGGEATRHLVNARLLGLMKPLAILINTARGSVVHEADLAKALKAGTIWGAGLDVYEREPQVHPDLLALDNVVLLPHLGSATRETRDEMGLRAAYNLDRFFAGEPLIDPLA</sequence>
<dbReference type="GO" id="GO:0004617">
    <property type="term" value="F:phosphoglycerate dehydrogenase activity"/>
    <property type="evidence" value="ECO:0007669"/>
    <property type="project" value="UniProtKB-EC"/>
</dbReference>
<dbReference type="FunFam" id="3.40.50.720:FF:000203">
    <property type="entry name" value="D-3-phosphoglycerate dehydrogenase (SerA)"/>
    <property type="match status" value="1"/>
</dbReference>
<dbReference type="PANTHER" id="PTHR10996">
    <property type="entry name" value="2-HYDROXYACID DEHYDROGENASE-RELATED"/>
    <property type="match status" value="1"/>
</dbReference>
<dbReference type="InterPro" id="IPR006140">
    <property type="entry name" value="D-isomer_DH_NAD-bd"/>
</dbReference>
<feature type="domain" description="D-isomer specific 2-hydroxyacid dehydrogenase NAD-binding" evidence="6">
    <location>
        <begin position="111"/>
        <end position="290"/>
    </location>
</feature>
<reference evidence="8" key="1">
    <citation type="journal article" date="2017" name="Biotechnol. Biofuels">
        <title>Evaluation of environmental bacterial communities as a factor affecting the growth of duckweed Lemna minor.</title>
        <authorList>
            <person name="Ishizawa H."/>
            <person name="Kuroda M."/>
            <person name="Morikawa M."/>
            <person name="Ike M."/>
        </authorList>
    </citation>
    <scope>NUCLEOTIDE SEQUENCE [LARGE SCALE GENOMIC DNA]</scope>
    <source>
        <strain evidence="8">M6</strain>
    </source>
</reference>
<keyword evidence="2 4" id="KW-0560">Oxidoreductase</keyword>
<dbReference type="EC" id="1.1.1.95" evidence="7"/>
<protein>
    <submittedName>
        <fullName evidence="7">D-5-phosphoglycerate dehydrogenase</fullName>
        <ecNumber evidence="7">1.1.1.95</ecNumber>
    </submittedName>
</protein>
<dbReference type="Gene3D" id="3.40.50.720">
    <property type="entry name" value="NAD(P)-binding Rossmann-like Domain"/>
    <property type="match status" value="2"/>
</dbReference>
<dbReference type="InterPro" id="IPR036291">
    <property type="entry name" value="NAD(P)-bd_dom_sf"/>
</dbReference>
<dbReference type="SUPFAM" id="SSF52283">
    <property type="entry name" value="Formate/glycerate dehydrogenase catalytic domain-like"/>
    <property type="match status" value="1"/>
</dbReference>
<keyword evidence="3" id="KW-0520">NAD</keyword>
<dbReference type="EMBL" id="AP018829">
    <property type="protein sequence ID" value="BBF82733.1"/>
    <property type="molecule type" value="Genomic_DNA"/>
</dbReference>
<dbReference type="CDD" id="cd05301">
    <property type="entry name" value="GDH"/>
    <property type="match status" value="1"/>
</dbReference>
<dbReference type="OrthoDB" id="9793626at2"/>
<keyword evidence="7" id="KW-0614">Plasmid</keyword>
<evidence type="ECO:0000256" key="4">
    <source>
        <dbReference type="RuleBase" id="RU003719"/>
    </source>
</evidence>
<dbReference type="GO" id="GO:0005829">
    <property type="term" value="C:cytosol"/>
    <property type="evidence" value="ECO:0007669"/>
    <property type="project" value="TreeGrafter"/>
</dbReference>
<evidence type="ECO:0000313" key="7">
    <source>
        <dbReference type="EMBL" id="BBF82733.1"/>
    </source>
</evidence>
<reference evidence="8" key="2">
    <citation type="journal article" date="2017" name="Plant Physiol. Biochem.">
        <title>Differential oxidative and antioxidative response of duckweed Lemna minor toward plant growth promoting/inhibiting bacteria.</title>
        <authorList>
            <person name="Ishizawa H."/>
            <person name="Kuroda M."/>
            <person name="Morikawa M."/>
            <person name="Ike M."/>
        </authorList>
    </citation>
    <scope>NUCLEOTIDE SEQUENCE [LARGE SCALE GENOMIC DNA]</scope>
    <source>
        <strain evidence="8">M6</strain>
    </source>
</reference>
<name>A0A3G9GBP5_9CAUL</name>
<evidence type="ECO:0000256" key="2">
    <source>
        <dbReference type="ARBA" id="ARBA00023002"/>
    </source>
</evidence>
<evidence type="ECO:0000256" key="3">
    <source>
        <dbReference type="ARBA" id="ARBA00023027"/>
    </source>
</evidence>
<dbReference type="Pfam" id="PF02826">
    <property type="entry name" value="2-Hacid_dh_C"/>
    <property type="match status" value="1"/>
</dbReference>
<proteinExistence type="inferred from homology"/>
<evidence type="ECO:0000256" key="1">
    <source>
        <dbReference type="ARBA" id="ARBA00005854"/>
    </source>
</evidence>
<gene>
    <name evidence="7" type="ORF">EM6_3374</name>
</gene>
<dbReference type="GO" id="GO:0051287">
    <property type="term" value="F:NAD binding"/>
    <property type="evidence" value="ECO:0007669"/>
    <property type="project" value="InterPro"/>
</dbReference>
<evidence type="ECO:0000313" key="8">
    <source>
        <dbReference type="Proteomes" id="UP000278756"/>
    </source>
</evidence>
<dbReference type="SUPFAM" id="SSF51735">
    <property type="entry name" value="NAD(P)-binding Rossmann-fold domains"/>
    <property type="match status" value="1"/>
</dbReference>
<comment type="similarity">
    <text evidence="1 4">Belongs to the D-isomer specific 2-hydroxyacid dehydrogenase family.</text>
</comment>
<geneLocation type="plasmid" evidence="8">
    <name>pasem-1 dna</name>
</geneLocation>
<dbReference type="InterPro" id="IPR006139">
    <property type="entry name" value="D-isomer_2_OHA_DH_cat_dom"/>
</dbReference>
<dbReference type="InterPro" id="IPR050223">
    <property type="entry name" value="D-isomer_2-hydroxyacid_DH"/>
</dbReference>
<dbReference type="AlphaFoldDB" id="A0A3G9GBP5"/>
<dbReference type="Proteomes" id="UP000278756">
    <property type="component" value="Plasmid pASEM-1"/>
</dbReference>
<accession>A0A3G9GBP5</accession>
<dbReference type="GO" id="GO:0030267">
    <property type="term" value="F:glyoxylate reductase (NADPH) activity"/>
    <property type="evidence" value="ECO:0007669"/>
    <property type="project" value="TreeGrafter"/>
</dbReference>
<evidence type="ECO:0000259" key="6">
    <source>
        <dbReference type="Pfam" id="PF02826"/>
    </source>
</evidence>
<evidence type="ECO:0000259" key="5">
    <source>
        <dbReference type="Pfam" id="PF00389"/>
    </source>
</evidence>